<keyword evidence="2" id="KW-1185">Reference proteome</keyword>
<protein>
    <submittedName>
        <fullName evidence="1">Uncharacterized protein</fullName>
    </submittedName>
</protein>
<accession>A0A5N6KS52</accession>
<dbReference type="EMBL" id="VIBQ01000010">
    <property type="protein sequence ID" value="KAB8339254.1"/>
    <property type="molecule type" value="Genomic_DNA"/>
</dbReference>
<organism evidence="1 2">
    <name type="scientific">Carpinus fangiana</name>
    <dbReference type="NCBI Taxonomy" id="176857"/>
    <lineage>
        <taxon>Eukaryota</taxon>
        <taxon>Viridiplantae</taxon>
        <taxon>Streptophyta</taxon>
        <taxon>Embryophyta</taxon>
        <taxon>Tracheophyta</taxon>
        <taxon>Spermatophyta</taxon>
        <taxon>Magnoliopsida</taxon>
        <taxon>eudicotyledons</taxon>
        <taxon>Gunneridae</taxon>
        <taxon>Pentapetalae</taxon>
        <taxon>rosids</taxon>
        <taxon>fabids</taxon>
        <taxon>Fagales</taxon>
        <taxon>Betulaceae</taxon>
        <taxon>Carpinus</taxon>
    </lineage>
</organism>
<evidence type="ECO:0000313" key="1">
    <source>
        <dbReference type="EMBL" id="KAB8339254.1"/>
    </source>
</evidence>
<gene>
    <name evidence="1" type="ORF">FH972_022188</name>
</gene>
<comment type="caution">
    <text evidence="1">The sequence shown here is derived from an EMBL/GenBank/DDBJ whole genome shotgun (WGS) entry which is preliminary data.</text>
</comment>
<dbReference type="Proteomes" id="UP000327013">
    <property type="component" value="Unassembled WGS sequence"/>
</dbReference>
<sequence>MPDKTGQLEQPWKTWWKPCGPNDGLKDGHHIRQNWGGNAAFFSRMNEAADDVQKNGS</sequence>
<proteinExistence type="predicted"/>
<dbReference type="AlphaFoldDB" id="A0A5N6KS52"/>
<evidence type="ECO:0000313" key="2">
    <source>
        <dbReference type="Proteomes" id="UP000327013"/>
    </source>
</evidence>
<reference evidence="1 2" key="1">
    <citation type="submission" date="2019-06" db="EMBL/GenBank/DDBJ databases">
        <title>A chromosomal-level reference genome of Carpinus fangiana (Coryloideae, Betulaceae).</title>
        <authorList>
            <person name="Yang X."/>
            <person name="Wang Z."/>
            <person name="Zhang L."/>
            <person name="Hao G."/>
            <person name="Liu J."/>
            <person name="Yang Y."/>
        </authorList>
    </citation>
    <scope>NUCLEOTIDE SEQUENCE [LARGE SCALE GENOMIC DNA]</scope>
    <source>
        <strain evidence="1">Cfa_2016G</strain>
        <tissue evidence="1">Leaf</tissue>
    </source>
</reference>
<name>A0A5N6KS52_9ROSI</name>